<feature type="compositionally biased region" description="Basic and acidic residues" evidence="1">
    <location>
        <begin position="603"/>
        <end position="619"/>
    </location>
</feature>
<feature type="region of interest" description="Disordered" evidence="1">
    <location>
        <begin position="2070"/>
        <end position="2152"/>
    </location>
</feature>
<feature type="compositionally biased region" description="Low complexity" evidence="1">
    <location>
        <begin position="811"/>
        <end position="823"/>
    </location>
</feature>
<feature type="compositionally biased region" description="Low complexity" evidence="1">
    <location>
        <begin position="2827"/>
        <end position="2836"/>
    </location>
</feature>
<proteinExistence type="predicted"/>
<accession>A0A1B0GJJ9</accession>
<feature type="region of interest" description="Disordered" evidence="1">
    <location>
        <begin position="1150"/>
        <end position="1211"/>
    </location>
</feature>
<sequence length="3088" mass="328909">MTNAMAPTAGPSRISGAGGASSAVAANVNLIVSNGVQMKASAPPPPPGATVFKSPNTVCPMDGKLPVVHVPNVEACEYPFESMTQARVIHRRENTMAIAGQTSTSVAAGGGQFVQQTPPPPPPPYPNKGGSSVKMVAAVGLQQQQQQHAAVNVASSSPLLVNLLQNEGQPVAKVQQQQQMKQQQQPEIAGSVGGESVKNSVGGHGMVVTTSCASDAQEKAGGLSKGGIMGKQTISGHQQQAQTFIVSGVPVNSHAGGTATGAVVPNVVNSVPLGGSTVVSTQSPAMVLPQMWWWQCRCREVQQQQQQRVMITHQAHPQQQQQTTVPSVQQQQQHQVLQQDMTTTGTTYRQQQQQTFNIVSNAAATPSQSTYNPRWPLKPMDSATKSSFQEFTRYQMQYNLSQQQLQDTTQPQPSFDATSAAAANHIGSDTTNAHHHSATTTSTTFAGSGVDVVNHQAHQHSTQQHQGDHMVGINTLGDLDESLKDLDALIPSLNDFEHSLSSLDPKAPFESLLDLDLTDQQPNLGLSVAMSGVAATLTTTANAASNPYLINPLTGELEPMASDESASDGEIDDPATFNAFNSEMSNSIFSDDDNSRSTGFSKLSDHSDTERSNNSENSHKSSKNKTSLKVAAKEKLQQQFGGMKDKLSSKGKFIGGGGKEKERSSKVVQKIVSTKPDETMGKMCPEKIKLRLKLEKSEPITPVYKADVSFINTQQPKRAQSSTTSGLPATITTLLQTTSSSGCASPQSIGGGVLQQFAAVASPSQQQFASQQSSPSPAGEELRVPPLHISLRGRNSMVIRNSKKDRKKSQSGAAAAAASVADGAADEEAMKKSSSKRASTVVYEKESTDGSESDFLLKLKATKKDVEKSLSEITATIVTTTKVASDGGGNSTQQGASTFINTSQQGSNVSYTTATTHQTMTTTTTTLQEQQPPKCESSIQLLSSGEEKQQLNEILVHSTNGILLPAEKKRRLSGEKDAPSERYLVLTAPIGSTNVGTLPQHSTLSTAKIQKGNNNNNTVNRFHKTIVKQAKAMKNKERLTTTSVVTKEGNRTLVTMTTIGVAATAGAAAQDVSQKSILPQGNVDAITEEKFKQKFLENEKPKVMEISTTTVQVKMQQQEQSTKLMTTKIDKVPQAAKAVAVVARTIADGKNSQGVRGSPGSQAQGEDSGIESMDALSEKSPHQSSQSPQADITTTTTTKQVASPKDANAPTVTTVHNVPKVIVKAKSNNKMNNIDDFHNIVDIEAALAKMEGINDMIITKNCDSAKVNGDYALSEVELLSNLSNQKSATSDHRMVVVATTTTTTASTESLKGNCKDMNENKEVNTKQLAADAQMLDECCNREEAKTEEKTECSDKDPQPVRIVPALYTYPNSDKVANRESPMDATATAASTTVSQQQPKEILQQLCIEIPPQMTLMSHGYEHSPSAADPPTQAATTKMVQKLSAAAIDKLSPKTAQKGGKRKRQGSESSTQSSVSDDTPGRAKKTRKSNAEATTGSGGKNAHQMHSGKKVVDGKSAASCTTTPNSTAAAKQADGVAKKVEDSSDSDEPLIEIAGKQQRVMITHQAHPQQQQQTTVPSVQQQQQQQHQVLQQDMTTTGTTYRQQQQQTFNIVSNAAATPSQSTYNPRWPLKPMDSATKSSFQEFTRYQMQYNLSQQQLQDTTQPQPSFDATSAAAANHIGSDTTNAHHHHHSTTTTSTTFAGSGVDVVNHQAHQHSTQQHQGDHMVGINTLGDLDESLKDLDALIPSLNDFEHSLSSLDPKAPFESLLDLDLTDQQPNLGLSVAMSGVAATLTTTANAASNPVQIHHDGGMLTTTTTMAKKQGNHEKQYLINPLTGELEPMASDESASDGEIDDPATFNAFNSEMSNSIFSDDDNSCSTGFSKLSDHSDTERSNNSENSHKSSKSGSKGRTKERRDGTKGTSKKSSVTKDKTSLKVAAKEKLQQQFGGMKDKLSSKGKFIGGGGKEKERSSKVVQKIVSTKPDETMGKMCPEKIKLRLKLEKSEPITPVYKADVSFINTQQPKRAQSSTTSGLPATITTLLQTTSSSGCASPQSIGGGVLQQFAAVASPSQQQFASQQSSPSPAGEELRVPPLHISLRGRNSMVIRNSKKDRKKSQSGAAAAAASVADGAADEEATKKSSSKRASTVVYEKESTDGGESDFLLKLKATKKDVEKSLSEITATIVTTTKVASDGGGNSTQQGASTFINTSQQGSNVSYTTATTHQTMTTTTTTLQEQQPPKCESSIQLLSSGEEKQQLNEILVHSTNGILLPAEKKRRLSGEKDAPSERYLVLTAPIGSTNVGTLPQHSTLSTAKIQKGNNNNNTVNRFHKTIVKQAKAMKNKERLTTTSVVTKEGNRTLVTMTTIGVAATAGAAAQDVSQKSILPQGNVDAITEEKFKQKFLENEKPKVMEISTTTVQVKMQQQEQSTKLMTTKIDKVPQAAKAVAVVARTIADGKNCGAANSPKRDVATTVVDASGIAQGVRGSPGSQAQGEDSGIESMDALSEKSPHQSSQSPQADITTTTTTKQVASPKDANAPTVTTVHNVPKVIVKAKSNNKMNNIDDFHNIVDIEAALAKMEGINDMIITKNCDSAKVNGDYALSEVELLSNLSNQKSATSDHRMVVVATTTTTTTASTESLKGNCKDMNENKEVNTKQLAADAQMLDECCNSEKMIKSNEAQSAAVAAAEERKQKTEEKTECSDKDPQPVRIVPALYTYSNSDKVANREAPMDATATAASTTASQQQPKEILQQLCIEIPTTNDSDVPRVRTRASSRLESPLDVPKQSPSAADPPTQAATTKMVQKLSAAAIDKLSPKTAQKGGKRKRQGSESSTQSSVSDDTPGRAKKTRKSNAEATTGSGGKNAHQMHSGKKVVDGKSAASCTTTPNSTAAAKQADGVAKKVEDSSDSDEPLIEIAGKVRNSKLTKNTQHHEHPPQIVVTTQMHQQQQHHNNPTTEPVEKILRNHKVVLPTGTVAMLSNAVADAEHSGGSKNSHITKGGVTISRISSAAANAAIDEKISTRRSVRMTTSTTIGIGGKMNKATTGQAAATATAGNDSTAKMGSHQMQKNVSVTQNMAGTEQSEARRKTRSA</sequence>
<feature type="compositionally biased region" description="Polar residues" evidence="1">
    <location>
        <begin position="1182"/>
        <end position="1192"/>
    </location>
</feature>
<evidence type="ECO:0000313" key="3">
    <source>
        <dbReference type="Proteomes" id="UP000092461"/>
    </source>
</evidence>
<feature type="region of interest" description="Disordered" evidence="1">
    <location>
        <begin position="2478"/>
        <end position="2537"/>
    </location>
</feature>
<dbReference type="VEuPathDB" id="VectorBase:LLONM1_001435"/>
<evidence type="ECO:0000256" key="1">
    <source>
        <dbReference type="SAM" id="MobiDB-lite"/>
    </source>
</evidence>
<feature type="compositionally biased region" description="Low complexity" evidence="1">
    <location>
        <begin position="2116"/>
        <end position="2128"/>
    </location>
</feature>
<protein>
    <submittedName>
        <fullName evidence="2">Uncharacterized protein</fullName>
    </submittedName>
</protein>
<dbReference type="VEuPathDB" id="VectorBase:LLOJ006624"/>
<feature type="compositionally biased region" description="Basic residues" evidence="1">
    <location>
        <begin position="1900"/>
        <end position="1911"/>
    </location>
</feature>
<organism evidence="2 3">
    <name type="scientific">Lutzomyia longipalpis</name>
    <name type="common">Sand fly</name>
    <dbReference type="NCBI Taxonomy" id="7200"/>
    <lineage>
        <taxon>Eukaryota</taxon>
        <taxon>Metazoa</taxon>
        <taxon>Ecdysozoa</taxon>
        <taxon>Arthropoda</taxon>
        <taxon>Hexapoda</taxon>
        <taxon>Insecta</taxon>
        <taxon>Pterygota</taxon>
        <taxon>Neoptera</taxon>
        <taxon>Endopterygota</taxon>
        <taxon>Diptera</taxon>
        <taxon>Nematocera</taxon>
        <taxon>Psychodoidea</taxon>
        <taxon>Psychodidae</taxon>
        <taxon>Lutzomyia</taxon>
        <taxon>Lutzomyia</taxon>
    </lineage>
</organism>
<feature type="region of interest" description="Disordered" evidence="1">
    <location>
        <begin position="641"/>
        <end position="666"/>
    </location>
</feature>
<feature type="region of interest" description="Disordered" evidence="1">
    <location>
        <begin position="1416"/>
        <end position="1547"/>
    </location>
</feature>
<feature type="region of interest" description="Disordered" evidence="1">
    <location>
        <begin position="1839"/>
        <end position="1858"/>
    </location>
</feature>
<name>A0A1B0GJJ9_LUTLO</name>
<feature type="region of interest" description="Disordered" evidence="1">
    <location>
        <begin position="3043"/>
        <end position="3088"/>
    </location>
</feature>
<feature type="compositionally biased region" description="Low complexity" evidence="1">
    <location>
        <begin position="1466"/>
        <end position="1475"/>
    </location>
</feature>
<evidence type="ECO:0000313" key="2">
    <source>
        <dbReference type="EnsemblMetazoa" id="LLOJ006624-PA"/>
    </source>
</evidence>
<feature type="compositionally biased region" description="Polar residues" evidence="1">
    <location>
        <begin position="3052"/>
        <end position="3078"/>
    </location>
</feature>
<feature type="region of interest" description="Disordered" evidence="1">
    <location>
        <begin position="1880"/>
        <end position="1934"/>
    </location>
</feature>
<keyword evidence="3" id="KW-1185">Reference proteome</keyword>
<feature type="compositionally biased region" description="Basic and acidic residues" evidence="1">
    <location>
        <begin position="2685"/>
        <end position="2704"/>
    </location>
</feature>
<feature type="compositionally biased region" description="Polar residues" evidence="1">
    <location>
        <begin position="1517"/>
        <end position="1528"/>
    </location>
</feature>
<dbReference type="Proteomes" id="UP000092461">
    <property type="component" value="Unassembled WGS sequence"/>
</dbReference>
<feature type="region of interest" description="Disordered" evidence="1">
    <location>
        <begin position="2759"/>
        <end position="2910"/>
    </location>
</feature>
<feature type="compositionally biased region" description="Polar residues" evidence="1">
    <location>
        <begin position="1150"/>
        <end position="1165"/>
    </location>
</feature>
<feature type="compositionally biased region" description="Polar residues" evidence="1">
    <location>
        <begin position="2508"/>
        <end position="2518"/>
    </location>
</feature>
<feature type="compositionally biased region" description="Polar residues" evidence="1">
    <location>
        <begin position="2878"/>
        <end position="2889"/>
    </location>
</feature>
<dbReference type="EnsemblMetazoa" id="LLOJ006624-RA">
    <property type="protein sequence ID" value="LLOJ006624-PA"/>
    <property type="gene ID" value="LLOJ006624"/>
</dbReference>
<feature type="region of interest" description="Disordered" evidence="1">
    <location>
        <begin position="587"/>
        <end position="628"/>
    </location>
</feature>
<feature type="compositionally biased region" description="Basic and acidic residues" evidence="1">
    <location>
        <begin position="1883"/>
        <end position="1899"/>
    </location>
</feature>
<dbReference type="EMBL" id="AJWK01021861">
    <property type="status" value="NOT_ANNOTATED_CDS"/>
    <property type="molecule type" value="Genomic_DNA"/>
</dbReference>
<feature type="region of interest" description="Disordered" evidence="1">
    <location>
        <begin position="1680"/>
        <end position="1700"/>
    </location>
</feature>
<dbReference type="EMBL" id="AJWK01021860">
    <property type="status" value="NOT_ANNOTATED_CDS"/>
    <property type="molecule type" value="Genomic_DNA"/>
</dbReference>
<feature type="region of interest" description="Disordered" evidence="1">
    <location>
        <begin position="765"/>
        <end position="847"/>
    </location>
</feature>
<feature type="compositionally biased region" description="Low complexity" evidence="1">
    <location>
        <begin position="2070"/>
        <end position="2083"/>
    </location>
</feature>
<feature type="region of interest" description="Disordered" evidence="1">
    <location>
        <begin position="1371"/>
        <end position="1397"/>
    </location>
</feature>
<feature type="region of interest" description="Disordered" evidence="1">
    <location>
        <begin position="2677"/>
        <end position="2705"/>
    </location>
</feature>
<reference evidence="2" key="1">
    <citation type="submission" date="2020-05" db="UniProtKB">
        <authorList>
            <consortium name="EnsemblMetazoa"/>
        </authorList>
    </citation>
    <scope>IDENTIFICATION</scope>
    <source>
        <strain evidence="2">Jacobina</strain>
    </source>
</reference>
<feature type="region of interest" description="Disordered" evidence="1">
    <location>
        <begin position="1946"/>
        <end position="1970"/>
    </location>
</feature>
<feature type="compositionally biased region" description="Low complexity" evidence="1">
    <location>
        <begin position="765"/>
        <end position="778"/>
    </location>
</feature>